<sequence length="42" mass="4494">VCKLLKSLALLGVILLPLEEAALIRCPWILKPGIVASSSSYN</sequence>
<dbReference type="AlphaFoldDB" id="A0A8J2L120"/>
<keyword evidence="3" id="KW-1185">Reference proteome</keyword>
<protein>
    <submittedName>
        <fullName evidence="2">Uncharacterized protein</fullName>
    </submittedName>
</protein>
<feature type="chain" id="PRO_5035266544" evidence="1">
    <location>
        <begin position="22"/>
        <end position="42"/>
    </location>
</feature>
<evidence type="ECO:0000313" key="3">
    <source>
        <dbReference type="Proteomes" id="UP000708208"/>
    </source>
</evidence>
<dbReference type="Proteomes" id="UP000708208">
    <property type="component" value="Unassembled WGS sequence"/>
</dbReference>
<evidence type="ECO:0000313" key="2">
    <source>
        <dbReference type="EMBL" id="CAG7825286.1"/>
    </source>
</evidence>
<reference evidence="2" key="1">
    <citation type="submission" date="2021-06" db="EMBL/GenBank/DDBJ databases">
        <authorList>
            <person name="Hodson N. C."/>
            <person name="Mongue J. A."/>
            <person name="Jaron S. K."/>
        </authorList>
    </citation>
    <scope>NUCLEOTIDE SEQUENCE</scope>
</reference>
<keyword evidence="1" id="KW-0732">Signal</keyword>
<feature type="signal peptide" evidence="1">
    <location>
        <begin position="1"/>
        <end position="21"/>
    </location>
</feature>
<organism evidence="2 3">
    <name type="scientific">Allacma fusca</name>
    <dbReference type="NCBI Taxonomy" id="39272"/>
    <lineage>
        <taxon>Eukaryota</taxon>
        <taxon>Metazoa</taxon>
        <taxon>Ecdysozoa</taxon>
        <taxon>Arthropoda</taxon>
        <taxon>Hexapoda</taxon>
        <taxon>Collembola</taxon>
        <taxon>Symphypleona</taxon>
        <taxon>Sminthuridae</taxon>
        <taxon>Allacma</taxon>
    </lineage>
</organism>
<gene>
    <name evidence="2" type="ORF">AFUS01_LOCUS35404</name>
</gene>
<proteinExistence type="predicted"/>
<evidence type="ECO:0000256" key="1">
    <source>
        <dbReference type="SAM" id="SignalP"/>
    </source>
</evidence>
<feature type="non-terminal residue" evidence="2">
    <location>
        <position position="1"/>
    </location>
</feature>
<comment type="caution">
    <text evidence="2">The sequence shown here is derived from an EMBL/GenBank/DDBJ whole genome shotgun (WGS) entry which is preliminary data.</text>
</comment>
<accession>A0A8J2L120</accession>
<name>A0A8J2L120_9HEXA</name>
<dbReference type="EMBL" id="CAJVCH010535648">
    <property type="protein sequence ID" value="CAG7825286.1"/>
    <property type="molecule type" value="Genomic_DNA"/>
</dbReference>